<dbReference type="AlphaFoldDB" id="A0A2K8MH36"/>
<dbReference type="KEGG" id="sphc:CVN68_15510"/>
<keyword evidence="2" id="KW-0732">Signal</keyword>
<evidence type="ECO:0000313" key="3">
    <source>
        <dbReference type="EMBL" id="ATY33200.1"/>
    </source>
</evidence>
<keyword evidence="4" id="KW-1185">Reference proteome</keyword>
<feature type="chain" id="PRO_5014596835" description="Secreted protein" evidence="2">
    <location>
        <begin position="21"/>
        <end position="85"/>
    </location>
</feature>
<dbReference type="RefSeq" id="WP_100283004.1">
    <property type="nucleotide sequence ID" value="NZ_CP024923.1"/>
</dbReference>
<evidence type="ECO:0000313" key="4">
    <source>
        <dbReference type="Proteomes" id="UP000229081"/>
    </source>
</evidence>
<evidence type="ECO:0000256" key="2">
    <source>
        <dbReference type="SAM" id="SignalP"/>
    </source>
</evidence>
<feature type="compositionally biased region" description="Basic and acidic residues" evidence="1">
    <location>
        <begin position="63"/>
        <end position="76"/>
    </location>
</feature>
<reference evidence="3 4" key="1">
    <citation type="submission" date="2017-11" db="EMBL/GenBank/DDBJ databases">
        <title>Complete genome sequence of Sphingomonas sp. Strain Cra20, a psychrotolerant potential plant growth promoting rhizobacteria.</title>
        <authorList>
            <person name="Luo Y."/>
        </authorList>
    </citation>
    <scope>NUCLEOTIDE SEQUENCE [LARGE SCALE GENOMIC DNA]</scope>
    <source>
        <strain evidence="3 4">Cra20</strain>
    </source>
</reference>
<organism evidence="3 4">
    <name type="scientific">Sphingomonas psychrotolerans</name>
    <dbReference type="NCBI Taxonomy" id="1327635"/>
    <lineage>
        <taxon>Bacteria</taxon>
        <taxon>Pseudomonadati</taxon>
        <taxon>Pseudomonadota</taxon>
        <taxon>Alphaproteobacteria</taxon>
        <taxon>Sphingomonadales</taxon>
        <taxon>Sphingomonadaceae</taxon>
        <taxon>Sphingomonas</taxon>
    </lineage>
</organism>
<accession>A0A2K8MH36</accession>
<dbReference type="EMBL" id="CP024923">
    <property type="protein sequence ID" value="ATY33200.1"/>
    <property type="molecule type" value="Genomic_DNA"/>
</dbReference>
<proteinExistence type="predicted"/>
<feature type="signal peptide" evidence="2">
    <location>
        <begin position="1"/>
        <end position="20"/>
    </location>
</feature>
<feature type="region of interest" description="Disordered" evidence="1">
    <location>
        <begin position="22"/>
        <end position="42"/>
    </location>
</feature>
<protein>
    <recommendedName>
        <fullName evidence="5">Secreted protein</fullName>
    </recommendedName>
</protein>
<evidence type="ECO:0008006" key="5">
    <source>
        <dbReference type="Google" id="ProtNLM"/>
    </source>
</evidence>
<dbReference type="OrthoDB" id="7585454at2"/>
<evidence type="ECO:0000256" key="1">
    <source>
        <dbReference type="SAM" id="MobiDB-lite"/>
    </source>
</evidence>
<name>A0A2K8MH36_9SPHN</name>
<gene>
    <name evidence="3" type="ORF">CVN68_15510</name>
</gene>
<dbReference type="Proteomes" id="UP000229081">
    <property type="component" value="Chromosome"/>
</dbReference>
<feature type="region of interest" description="Disordered" evidence="1">
    <location>
        <begin position="63"/>
        <end position="85"/>
    </location>
</feature>
<sequence>MRFIVLITMIALAAPSAVLAQEAPPTETGKPEKPVCKTTSTTGSRLRRTRYCMTKWEAKIDEEKSRRDVDQMRRTDTYTPPAGPF</sequence>